<organism evidence="1 2">
    <name type="scientific">Sphingobacterium bovistauri</name>
    <dbReference type="NCBI Taxonomy" id="2781959"/>
    <lineage>
        <taxon>Bacteria</taxon>
        <taxon>Pseudomonadati</taxon>
        <taxon>Bacteroidota</taxon>
        <taxon>Sphingobacteriia</taxon>
        <taxon>Sphingobacteriales</taxon>
        <taxon>Sphingobacteriaceae</taxon>
        <taxon>Sphingobacterium</taxon>
    </lineage>
</organism>
<dbReference type="RefSeq" id="WP_225553550.1">
    <property type="nucleotide sequence ID" value="NZ_JADEYP010000019.1"/>
</dbReference>
<accession>A0ABS7Z659</accession>
<evidence type="ECO:0000313" key="2">
    <source>
        <dbReference type="Proteomes" id="UP001165302"/>
    </source>
</evidence>
<keyword evidence="2" id="KW-1185">Reference proteome</keyword>
<sequence length="249" mass="28844">MCEDLSAVERLIDDLSLENLYERSEHLPDGCLKIYTSKLLIIIYLPHSNRLEIEDDRKVIHLDIDNLNHYYQKVLQRIKGLIGLGKRVFARQTVVARVDKRVSTEFLEEYHLNGPLPGKYRYGLFYQGELVSLAVFSGARVMRKISDDYRSFELIRFCNKADYLVVGGISKLVKAFVQEFKPSDIMTYADRDWSQKSSLEAIGFVDESVTDVQTFYIRNGVRLSSLESKEEYDYLVKNNGSIKLKLYLS</sequence>
<protein>
    <submittedName>
        <fullName evidence="1">Uncharacterized protein</fullName>
    </submittedName>
</protein>
<reference evidence="1" key="1">
    <citation type="submission" date="2020-10" db="EMBL/GenBank/DDBJ databases">
        <authorList>
            <person name="Lu T."/>
            <person name="Wang Q."/>
            <person name="Han X."/>
        </authorList>
    </citation>
    <scope>NUCLEOTIDE SEQUENCE</scope>
    <source>
        <strain evidence="1">WQ 366</strain>
    </source>
</reference>
<dbReference type="Proteomes" id="UP001165302">
    <property type="component" value="Unassembled WGS sequence"/>
</dbReference>
<proteinExistence type="predicted"/>
<gene>
    <name evidence="1" type="ORF">IPZ78_10755</name>
</gene>
<dbReference type="EMBL" id="JADEYP010000019">
    <property type="protein sequence ID" value="MCA5005632.1"/>
    <property type="molecule type" value="Genomic_DNA"/>
</dbReference>
<comment type="caution">
    <text evidence="1">The sequence shown here is derived from an EMBL/GenBank/DDBJ whole genome shotgun (WGS) entry which is preliminary data.</text>
</comment>
<evidence type="ECO:0000313" key="1">
    <source>
        <dbReference type="EMBL" id="MCA5005632.1"/>
    </source>
</evidence>
<name>A0ABS7Z659_9SPHI</name>